<feature type="transmembrane region" description="Helical" evidence="10">
    <location>
        <begin position="479"/>
        <end position="501"/>
    </location>
</feature>
<reference evidence="12 13" key="1">
    <citation type="journal article" date="2018" name="Evol. Lett.">
        <title>Horizontal gene cluster transfer increased hallucinogenic mushroom diversity.</title>
        <authorList>
            <person name="Reynolds H.T."/>
            <person name="Vijayakumar V."/>
            <person name="Gluck-Thaler E."/>
            <person name="Korotkin H.B."/>
            <person name="Matheny P.B."/>
            <person name="Slot J.C."/>
        </authorList>
    </citation>
    <scope>NUCLEOTIDE SEQUENCE [LARGE SCALE GENOMIC DNA]</scope>
    <source>
        <strain evidence="12 13">SRW20</strain>
    </source>
</reference>
<feature type="compositionally biased region" description="Low complexity" evidence="11">
    <location>
        <begin position="226"/>
        <end position="236"/>
    </location>
</feature>
<dbReference type="Proteomes" id="UP000284706">
    <property type="component" value="Unassembled WGS sequence"/>
</dbReference>
<dbReference type="GO" id="GO:0006914">
    <property type="term" value="P:autophagy"/>
    <property type="evidence" value="ECO:0007669"/>
    <property type="project" value="UniProtKB-KW"/>
</dbReference>
<evidence type="ECO:0000256" key="8">
    <source>
        <dbReference type="ARBA" id="ARBA00023006"/>
    </source>
</evidence>
<keyword evidence="13" id="KW-1185">Reference proteome</keyword>
<evidence type="ECO:0000313" key="13">
    <source>
        <dbReference type="Proteomes" id="UP000284706"/>
    </source>
</evidence>
<feature type="transmembrane region" description="Helical" evidence="10">
    <location>
        <begin position="32"/>
        <end position="53"/>
    </location>
</feature>
<feature type="transmembrane region" description="Helical" evidence="10">
    <location>
        <begin position="542"/>
        <end position="563"/>
    </location>
</feature>
<protein>
    <recommendedName>
        <fullName evidence="10">Autophagy-related protein</fullName>
    </recommendedName>
</protein>
<dbReference type="InterPro" id="IPR024671">
    <property type="entry name" value="Atg22-like"/>
</dbReference>
<dbReference type="OrthoDB" id="192733at2759"/>
<dbReference type="GO" id="GO:0032974">
    <property type="term" value="P:amino acid transmembrane export from vacuole"/>
    <property type="evidence" value="ECO:0007669"/>
    <property type="project" value="InterPro"/>
</dbReference>
<feature type="transmembrane region" description="Helical" evidence="10">
    <location>
        <begin position="163"/>
        <end position="184"/>
    </location>
</feature>
<dbReference type="AlphaFoldDB" id="A0A409YFE3"/>
<feature type="transmembrane region" description="Helical" evidence="10">
    <location>
        <begin position="109"/>
        <end position="126"/>
    </location>
</feature>
<evidence type="ECO:0000256" key="6">
    <source>
        <dbReference type="ARBA" id="ARBA00022970"/>
    </source>
</evidence>
<dbReference type="Gene3D" id="1.20.1250.20">
    <property type="entry name" value="MFS general substrate transporter like domains"/>
    <property type="match status" value="2"/>
</dbReference>
<name>A0A409YFE3_9AGAR</name>
<evidence type="ECO:0000256" key="1">
    <source>
        <dbReference type="ARBA" id="ARBA00004128"/>
    </source>
</evidence>
<feature type="transmembrane region" description="Helical" evidence="10">
    <location>
        <begin position="513"/>
        <end position="536"/>
    </location>
</feature>
<feature type="transmembrane region" description="Helical" evidence="10">
    <location>
        <begin position="411"/>
        <end position="432"/>
    </location>
</feature>
<evidence type="ECO:0000313" key="12">
    <source>
        <dbReference type="EMBL" id="PPR01736.1"/>
    </source>
</evidence>
<feature type="region of interest" description="Disordered" evidence="11">
    <location>
        <begin position="217"/>
        <end position="247"/>
    </location>
</feature>
<feature type="transmembrane region" description="Helical" evidence="10">
    <location>
        <begin position="6"/>
        <end position="25"/>
    </location>
</feature>
<organism evidence="12 13">
    <name type="scientific">Gymnopilus dilepis</name>
    <dbReference type="NCBI Taxonomy" id="231916"/>
    <lineage>
        <taxon>Eukaryota</taxon>
        <taxon>Fungi</taxon>
        <taxon>Dikarya</taxon>
        <taxon>Basidiomycota</taxon>
        <taxon>Agaricomycotina</taxon>
        <taxon>Agaricomycetes</taxon>
        <taxon>Agaricomycetidae</taxon>
        <taxon>Agaricales</taxon>
        <taxon>Agaricineae</taxon>
        <taxon>Hymenogastraceae</taxon>
        <taxon>Gymnopilus</taxon>
    </lineage>
</organism>
<evidence type="ECO:0000256" key="10">
    <source>
        <dbReference type="RuleBase" id="RU363073"/>
    </source>
</evidence>
<dbReference type="InParanoid" id="A0A409YFE3"/>
<comment type="subcellular location">
    <subcellularLocation>
        <location evidence="1 10">Vacuole membrane</location>
        <topology evidence="1 10">Multi-pass membrane protein</topology>
    </subcellularLocation>
</comment>
<evidence type="ECO:0000256" key="9">
    <source>
        <dbReference type="ARBA" id="ARBA00023136"/>
    </source>
</evidence>
<keyword evidence="4 10" id="KW-0926">Vacuole</keyword>
<keyword evidence="6 10" id="KW-0029">Amino-acid transport</keyword>
<evidence type="ECO:0000256" key="4">
    <source>
        <dbReference type="ARBA" id="ARBA00022554"/>
    </source>
</evidence>
<dbReference type="PANTHER" id="PTHR23519:SF1">
    <property type="entry name" value="AUTOPHAGY-RELATED PROTEIN 22"/>
    <property type="match status" value="1"/>
</dbReference>
<dbReference type="EMBL" id="NHYE01000909">
    <property type="protein sequence ID" value="PPR01736.1"/>
    <property type="molecule type" value="Genomic_DNA"/>
</dbReference>
<comment type="function">
    <text evidence="10">Vacuolar effluxer which mediate the efflux of amino acids resulting from autophagic degradation. The release of autophagic amino acids allows the maintenance of protein synthesis and viability during nitrogen starvation.</text>
</comment>
<dbReference type="InterPro" id="IPR036259">
    <property type="entry name" value="MFS_trans_sf"/>
</dbReference>
<dbReference type="SUPFAM" id="SSF103473">
    <property type="entry name" value="MFS general substrate transporter"/>
    <property type="match status" value="2"/>
</dbReference>
<dbReference type="InterPro" id="IPR050495">
    <property type="entry name" value="ATG22/LtaA_families"/>
</dbReference>
<feature type="compositionally biased region" description="Basic and acidic residues" evidence="11">
    <location>
        <begin position="238"/>
        <end position="247"/>
    </location>
</feature>
<sequence length="584" mass="64173">MLEGDTVWYIDAIYGMMSLINISPYRKKLNGWLCYAFASEVFVIVSLTLFLPICLEQFARDNGYLLPDKTKPCSAIQPVQNATSTLEIEPARCVVKIGWAWIDSASFSLYVYSASVALQAITVVSMGGIADHPPHRKLLLLTFAAAGSLAATAFLLLPSSSMFWYLSALLAIVANVGFGASVVAMNSYIPSLAKEDPKVVGILNRMEQAGLREQTESVIDLDPDSSTDSADAPLLSRPESESTDKRRQLEEKYQAELSRATSRISSLGIALGYGAGICLLIVALIPVTMLHGSTFALRLAIGLSGIWWAVFTVPAVLWLPSVSSYSHPALRRSERGNVQDDLDDKDWSFWREIGAAWVRLGNMLRWREIKKLRNTFKYLAAWFLLSDGFTTITSTAILFGKTTLHMSPSALILIGILTPTSGILGSLLWPILQRRFGWSNLKVLVILVIMASLIPAYGCLGFLVQGRVKFGGLTTPGEMFALAVYFGSVYGAFQGYARAFYAELLPPGEEARWYGLFSITDKSSSFIGPLVVGLISDLTGNIRYAFFFLVFMVWSAVPILMSVDVDRGRKDAQGYEYRSHPSGP</sequence>
<feature type="transmembrane region" description="Helical" evidence="10">
    <location>
        <begin position="267"/>
        <end position="289"/>
    </location>
</feature>
<proteinExistence type="inferred from homology"/>
<dbReference type="STRING" id="231916.A0A409YFE3"/>
<comment type="caution">
    <text evidence="12">The sequence shown here is derived from an EMBL/GenBank/DDBJ whole genome shotgun (WGS) entry which is preliminary data.</text>
</comment>
<evidence type="ECO:0000256" key="7">
    <source>
        <dbReference type="ARBA" id="ARBA00022989"/>
    </source>
</evidence>
<evidence type="ECO:0000256" key="11">
    <source>
        <dbReference type="SAM" id="MobiDB-lite"/>
    </source>
</evidence>
<keyword evidence="7 10" id="KW-1133">Transmembrane helix</keyword>
<feature type="transmembrane region" description="Helical" evidence="10">
    <location>
        <begin position="444"/>
        <end position="464"/>
    </location>
</feature>
<gene>
    <name evidence="12" type="ORF">CVT26_013183</name>
</gene>
<dbReference type="CDD" id="cd17483">
    <property type="entry name" value="MFS_Atg22_like"/>
    <property type="match status" value="1"/>
</dbReference>
<evidence type="ECO:0000256" key="3">
    <source>
        <dbReference type="ARBA" id="ARBA00022448"/>
    </source>
</evidence>
<feature type="transmembrane region" description="Helical" evidence="10">
    <location>
        <begin position="379"/>
        <end position="399"/>
    </location>
</feature>
<keyword evidence="3 10" id="KW-0813">Transport</keyword>
<keyword evidence="8 10" id="KW-0072">Autophagy</keyword>
<dbReference type="FunCoup" id="A0A409YFE3">
    <property type="interactions" value="2"/>
</dbReference>
<dbReference type="Pfam" id="PF11700">
    <property type="entry name" value="ATG22"/>
    <property type="match status" value="1"/>
</dbReference>
<evidence type="ECO:0000256" key="2">
    <source>
        <dbReference type="ARBA" id="ARBA00006978"/>
    </source>
</evidence>
<comment type="similarity">
    <text evidence="2 10">Belongs to the ATG22 family.</text>
</comment>
<evidence type="ECO:0000256" key="5">
    <source>
        <dbReference type="ARBA" id="ARBA00022692"/>
    </source>
</evidence>
<accession>A0A409YFE3</accession>
<feature type="transmembrane region" description="Helical" evidence="10">
    <location>
        <begin position="295"/>
        <end position="319"/>
    </location>
</feature>
<feature type="transmembrane region" description="Helical" evidence="10">
    <location>
        <begin position="138"/>
        <end position="157"/>
    </location>
</feature>
<dbReference type="PANTHER" id="PTHR23519">
    <property type="entry name" value="AUTOPHAGY-RELATED PROTEIN 22"/>
    <property type="match status" value="1"/>
</dbReference>
<dbReference type="InterPro" id="IPR044738">
    <property type="entry name" value="Atg22"/>
</dbReference>
<dbReference type="GO" id="GO:0005774">
    <property type="term" value="C:vacuolar membrane"/>
    <property type="evidence" value="ECO:0007669"/>
    <property type="project" value="UniProtKB-SubCell"/>
</dbReference>
<keyword evidence="9 10" id="KW-0472">Membrane</keyword>
<keyword evidence="5 10" id="KW-0812">Transmembrane</keyword>